<dbReference type="RefSeq" id="WP_185671857.1">
    <property type="nucleotide sequence ID" value="NZ_JACJVP010000043.1"/>
</dbReference>
<dbReference type="Proteomes" id="UP000547209">
    <property type="component" value="Unassembled WGS sequence"/>
</dbReference>
<feature type="domain" description="Alpha-galactosidase NEW3" evidence="2">
    <location>
        <begin position="1"/>
        <end position="75"/>
    </location>
</feature>
<reference evidence="3 4" key="1">
    <citation type="submission" date="2020-08" db="EMBL/GenBank/DDBJ databases">
        <title>Cohnella phylogeny.</title>
        <authorList>
            <person name="Dunlap C."/>
        </authorList>
    </citation>
    <scope>NUCLEOTIDE SEQUENCE [LARGE SCALE GENOMIC DNA]</scope>
    <source>
        <strain evidence="3 4">DSM 28246</strain>
    </source>
</reference>
<feature type="domain" description="Carbohydrate-binding" evidence="1">
    <location>
        <begin position="197"/>
        <end position="393"/>
    </location>
</feature>
<dbReference type="EMBL" id="JACJVP010000043">
    <property type="protein sequence ID" value="MBB6673992.1"/>
    <property type="molecule type" value="Genomic_DNA"/>
</dbReference>
<name>A0A7X0RUK7_9BACL</name>
<evidence type="ECO:0008006" key="5">
    <source>
        <dbReference type="Google" id="ProtNLM"/>
    </source>
</evidence>
<evidence type="ECO:0000259" key="2">
    <source>
        <dbReference type="Pfam" id="PF10633"/>
    </source>
</evidence>
<accession>A0A7X0RUK7</accession>
<keyword evidence="4" id="KW-1185">Reference proteome</keyword>
<comment type="caution">
    <text evidence="3">The sequence shown here is derived from an EMBL/GenBank/DDBJ whole genome shotgun (WGS) entry which is preliminary data.</text>
</comment>
<proteinExistence type="predicted"/>
<dbReference type="GO" id="GO:0030246">
    <property type="term" value="F:carbohydrate binding"/>
    <property type="evidence" value="ECO:0007669"/>
    <property type="project" value="InterPro"/>
</dbReference>
<dbReference type="Pfam" id="PF06452">
    <property type="entry name" value="CBM9_1"/>
    <property type="match status" value="1"/>
</dbReference>
<dbReference type="CDD" id="cd09621">
    <property type="entry name" value="CBM9_like_5"/>
    <property type="match status" value="1"/>
</dbReference>
<dbReference type="SUPFAM" id="SSF49344">
    <property type="entry name" value="CBD9-like"/>
    <property type="match status" value="1"/>
</dbReference>
<dbReference type="AlphaFoldDB" id="A0A7X0RUK7"/>
<organism evidence="3 4">
    <name type="scientific">Cohnella nanjingensis</name>
    <dbReference type="NCBI Taxonomy" id="1387779"/>
    <lineage>
        <taxon>Bacteria</taxon>
        <taxon>Bacillati</taxon>
        <taxon>Bacillota</taxon>
        <taxon>Bacilli</taxon>
        <taxon>Bacillales</taxon>
        <taxon>Paenibacillaceae</taxon>
        <taxon>Cohnella</taxon>
    </lineage>
</organism>
<dbReference type="GO" id="GO:0016052">
    <property type="term" value="P:carbohydrate catabolic process"/>
    <property type="evidence" value="ECO:0007669"/>
    <property type="project" value="InterPro"/>
</dbReference>
<evidence type="ECO:0000259" key="1">
    <source>
        <dbReference type="Pfam" id="PF06452"/>
    </source>
</evidence>
<dbReference type="GO" id="GO:0004553">
    <property type="term" value="F:hydrolase activity, hydrolyzing O-glycosyl compounds"/>
    <property type="evidence" value="ECO:0007669"/>
    <property type="project" value="InterPro"/>
</dbReference>
<dbReference type="Gene3D" id="2.60.40.1190">
    <property type="match status" value="1"/>
</dbReference>
<dbReference type="InterPro" id="IPR018905">
    <property type="entry name" value="A-galactase_NEW3"/>
</dbReference>
<dbReference type="InterPro" id="IPR010502">
    <property type="entry name" value="Carb-bd_dom_fam9"/>
</dbReference>
<protein>
    <recommendedName>
        <fullName evidence="5">Carbohydrate-binding domain-containing protein</fullName>
    </recommendedName>
</protein>
<sequence length="394" mass="40940">MTRGYEGTFSVDIFNYGTKALDGTLRVEGLPADWFASSAAMSKPYRVEAYSTATVSFQIKPKTDAGIGDYTATVTDTAKRRPLAPKTYTLSVVPKLSVQVTKKAVRLTNHLAEPAAGTVSLVPPAGWTATLAAPANVEVAPGQTVSVPYTLAPLPGTKAEGALNVTGAVVSGTETIPFAARLDAVTAQAIGEAAPVIDGIAEDGWAAAPRLAMADASQVSAEYRPSWTPEGLSADLRFQWDAQRLYVLARVKDDTQSQPQSGGGMWQGDSLQLAFDAKNAGGSGYGPQVYELQIGKPDGGAPQIYKGMGFAHSGPMASGAIAVTRDEATKTTVYELSIPFAELEGAGTPAAGQAIGMSVLLNDNDGAGRKGYMEWSSGIGGAKNAALFGTLWLN</sequence>
<gene>
    <name evidence="3" type="ORF">H7C19_25230</name>
</gene>
<evidence type="ECO:0000313" key="4">
    <source>
        <dbReference type="Proteomes" id="UP000547209"/>
    </source>
</evidence>
<dbReference type="Pfam" id="PF10633">
    <property type="entry name" value="NPCBM_assoc"/>
    <property type="match status" value="1"/>
</dbReference>
<evidence type="ECO:0000313" key="3">
    <source>
        <dbReference type="EMBL" id="MBB6673992.1"/>
    </source>
</evidence>